<organism evidence="6 7">
    <name type="scientific">Streptomyces cathayae</name>
    <dbReference type="NCBI Taxonomy" id="3031124"/>
    <lineage>
        <taxon>Bacteria</taxon>
        <taxon>Bacillati</taxon>
        <taxon>Actinomycetota</taxon>
        <taxon>Actinomycetes</taxon>
        <taxon>Kitasatosporales</taxon>
        <taxon>Streptomycetaceae</taxon>
        <taxon>Streptomyces</taxon>
    </lineage>
</organism>
<dbReference type="PANTHER" id="PTHR44757:SF2">
    <property type="entry name" value="BIOFILM ARCHITECTURE MAINTENANCE PROTEIN MBAA"/>
    <property type="match status" value="1"/>
</dbReference>
<dbReference type="InterPro" id="IPR013656">
    <property type="entry name" value="PAS_4"/>
</dbReference>
<evidence type="ECO:0000259" key="4">
    <source>
        <dbReference type="PROSITE" id="PS50883"/>
    </source>
</evidence>
<dbReference type="PROSITE" id="PS50112">
    <property type="entry name" value="PAS"/>
    <property type="match status" value="1"/>
</dbReference>
<dbReference type="InterPro" id="IPR000700">
    <property type="entry name" value="PAS-assoc_C"/>
</dbReference>
<dbReference type="RefSeq" id="WP_279335831.1">
    <property type="nucleotide sequence ID" value="NZ_CP121682.1"/>
</dbReference>
<evidence type="ECO:0000313" key="6">
    <source>
        <dbReference type="EMBL" id="WGD42780.1"/>
    </source>
</evidence>
<dbReference type="NCBIfam" id="TIGR00254">
    <property type="entry name" value="GGDEF"/>
    <property type="match status" value="1"/>
</dbReference>
<dbReference type="SUPFAM" id="SSF141868">
    <property type="entry name" value="EAL domain-like"/>
    <property type="match status" value="1"/>
</dbReference>
<dbReference type="CDD" id="cd00130">
    <property type="entry name" value="PAS"/>
    <property type="match status" value="1"/>
</dbReference>
<name>A0ABY8K3B5_9ACTN</name>
<reference evidence="6 7" key="1">
    <citation type="submission" date="2023-03" db="EMBL/GenBank/DDBJ databases">
        <authorList>
            <person name="Mo P."/>
        </authorList>
    </citation>
    <scope>NUCLEOTIDE SEQUENCE [LARGE SCALE GENOMIC DNA]</scope>
    <source>
        <strain evidence="6 7">HUAS 5</strain>
    </source>
</reference>
<dbReference type="PROSITE" id="PS50883">
    <property type="entry name" value="EAL"/>
    <property type="match status" value="1"/>
</dbReference>
<dbReference type="SUPFAM" id="SSF55073">
    <property type="entry name" value="Nucleotide cyclase"/>
    <property type="match status" value="1"/>
</dbReference>
<dbReference type="InterPro" id="IPR000014">
    <property type="entry name" value="PAS"/>
</dbReference>
<dbReference type="Pfam" id="PF08448">
    <property type="entry name" value="PAS_4"/>
    <property type="match status" value="1"/>
</dbReference>
<dbReference type="PROSITE" id="PS50887">
    <property type="entry name" value="GGDEF"/>
    <property type="match status" value="1"/>
</dbReference>
<sequence length="648" mass="69610">MSGTSEGPTPAADLNRPIVTESDTSAPSRAEREEPASPPAPPPTSPLAPLPASPLAPPPSYRSVFTAAPLAMAVVDREGRVVSANSTLATLLGRAPDTLVGAAAADLVDLSSDARAWHSYREVLCGRQARLRCTRRLKHPEGHSLWVQVSVAPLPPEAGDAGDAPPAAEAPGVLLSVADVSARRELQSRLHYLQMHDPVTRLPNRTLFFERLTAALEAESYEQSGTGRIGLCSLDLDGFKAINDALGHRVGDRLLAAVAERLTLCAEEAGRSRAGTPLVARLGGDEFALLVEDSTGTEQLADLAESVLGAIQDPFDVDGRRLSVSASIGVVERHAAGTTPTALMQAADTTLYWAKADGKSRWTLFDPERNAHRMTRQALASTLRPAVERGEFTLEYQPLVGMEDDRVHGVEALVRWNHPQFGTLTPNRFISIAEEDGSIVQLGRWVLRTACRQARHWQVEHPTEPPIFVSVNVAVRQVWDSDLVADVAETLTETGLAPELLQLELTESAVMGSSGRPLQALKALSDMGVRIAIDDFGTGYSNLAYLSRLPVSVLKLDGAFVRGFPYEDRDQTPSPADEAIVEAMVQLAHRLGLTVTAECVETTAQATRLRRIGCDTGQGWLYSRPVSPDRISELLGTPGVQADVVGNP</sequence>
<dbReference type="InterPro" id="IPR035965">
    <property type="entry name" value="PAS-like_dom_sf"/>
</dbReference>
<dbReference type="SMART" id="SM00267">
    <property type="entry name" value="GGDEF"/>
    <property type="match status" value="1"/>
</dbReference>
<dbReference type="CDD" id="cd01948">
    <property type="entry name" value="EAL"/>
    <property type="match status" value="1"/>
</dbReference>
<dbReference type="NCBIfam" id="TIGR00229">
    <property type="entry name" value="sensory_box"/>
    <property type="match status" value="1"/>
</dbReference>
<dbReference type="Pfam" id="PF00990">
    <property type="entry name" value="GGDEF"/>
    <property type="match status" value="1"/>
</dbReference>
<feature type="domain" description="PAS" evidence="2">
    <location>
        <begin position="57"/>
        <end position="101"/>
    </location>
</feature>
<dbReference type="EMBL" id="CP121682">
    <property type="protein sequence ID" value="WGD42780.1"/>
    <property type="molecule type" value="Genomic_DNA"/>
</dbReference>
<evidence type="ECO:0000259" key="5">
    <source>
        <dbReference type="PROSITE" id="PS50887"/>
    </source>
</evidence>
<dbReference type="CDD" id="cd01949">
    <property type="entry name" value="GGDEF"/>
    <property type="match status" value="1"/>
</dbReference>
<feature type="domain" description="GGDEF" evidence="5">
    <location>
        <begin position="227"/>
        <end position="367"/>
    </location>
</feature>
<evidence type="ECO:0000313" key="7">
    <source>
        <dbReference type="Proteomes" id="UP001216440"/>
    </source>
</evidence>
<dbReference type="PANTHER" id="PTHR44757">
    <property type="entry name" value="DIGUANYLATE CYCLASE DGCP"/>
    <property type="match status" value="1"/>
</dbReference>
<dbReference type="SUPFAM" id="SSF55785">
    <property type="entry name" value="PYP-like sensor domain (PAS domain)"/>
    <property type="match status" value="1"/>
</dbReference>
<gene>
    <name evidence="6" type="ORF">PYS65_23020</name>
</gene>
<accession>A0ABY8K3B5</accession>
<evidence type="ECO:0000256" key="1">
    <source>
        <dbReference type="SAM" id="MobiDB-lite"/>
    </source>
</evidence>
<feature type="compositionally biased region" description="Pro residues" evidence="1">
    <location>
        <begin position="36"/>
        <end position="54"/>
    </location>
</feature>
<dbReference type="Pfam" id="PF00563">
    <property type="entry name" value="EAL"/>
    <property type="match status" value="1"/>
</dbReference>
<dbReference type="Gene3D" id="3.30.450.20">
    <property type="entry name" value="PAS domain"/>
    <property type="match status" value="1"/>
</dbReference>
<dbReference type="Gene3D" id="3.30.70.270">
    <property type="match status" value="1"/>
</dbReference>
<protein>
    <submittedName>
        <fullName evidence="6">Bifunctional diguanylate cyclase/phosphodiesterase</fullName>
    </submittedName>
</protein>
<keyword evidence="7" id="KW-1185">Reference proteome</keyword>
<feature type="region of interest" description="Disordered" evidence="1">
    <location>
        <begin position="1"/>
        <end position="54"/>
    </location>
</feature>
<evidence type="ECO:0000259" key="3">
    <source>
        <dbReference type="PROSITE" id="PS50113"/>
    </source>
</evidence>
<dbReference type="InterPro" id="IPR043128">
    <property type="entry name" value="Rev_trsase/Diguanyl_cyclase"/>
</dbReference>
<dbReference type="InterPro" id="IPR001633">
    <property type="entry name" value="EAL_dom"/>
</dbReference>
<dbReference type="InterPro" id="IPR052155">
    <property type="entry name" value="Biofilm_reg_signaling"/>
</dbReference>
<feature type="domain" description="EAL" evidence="4">
    <location>
        <begin position="376"/>
        <end position="639"/>
    </location>
</feature>
<dbReference type="Gene3D" id="3.20.20.450">
    <property type="entry name" value="EAL domain"/>
    <property type="match status" value="1"/>
</dbReference>
<dbReference type="InterPro" id="IPR029787">
    <property type="entry name" value="Nucleotide_cyclase"/>
</dbReference>
<evidence type="ECO:0000259" key="2">
    <source>
        <dbReference type="PROSITE" id="PS50112"/>
    </source>
</evidence>
<proteinExistence type="predicted"/>
<dbReference type="InterPro" id="IPR000160">
    <property type="entry name" value="GGDEF_dom"/>
</dbReference>
<dbReference type="SMART" id="SM00052">
    <property type="entry name" value="EAL"/>
    <property type="match status" value="1"/>
</dbReference>
<dbReference type="InterPro" id="IPR035919">
    <property type="entry name" value="EAL_sf"/>
</dbReference>
<dbReference type="Proteomes" id="UP001216440">
    <property type="component" value="Chromosome"/>
</dbReference>
<dbReference type="PROSITE" id="PS50113">
    <property type="entry name" value="PAC"/>
    <property type="match status" value="1"/>
</dbReference>
<feature type="domain" description="PAC" evidence="3">
    <location>
        <begin position="127"/>
        <end position="192"/>
    </location>
</feature>